<proteinExistence type="predicted"/>
<organism evidence="1 2">
    <name type="scientific">Candidatus Nephthysia bennettiae</name>
    <dbReference type="NCBI Taxonomy" id="3127016"/>
    <lineage>
        <taxon>Bacteria</taxon>
        <taxon>Bacillati</taxon>
        <taxon>Candidatus Dormiibacterota</taxon>
        <taxon>Candidatus Dormibacteria</taxon>
        <taxon>Candidatus Dormibacterales</taxon>
        <taxon>Candidatus Dormibacteraceae</taxon>
        <taxon>Candidatus Nephthysia</taxon>
    </lineage>
</organism>
<keyword evidence="2" id="KW-1185">Reference proteome</keyword>
<protein>
    <submittedName>
        <fullName evidence="1">Uncharacterized protein</fullName>
    </submittedName>
</protein>
<dbReference type="EMBL" id="JAEKNR010000073">
    <property type="protein sequence ID" value="MBJ7597711.1"/>
    <property type="molecule type" value="Genomic_DNA"/>
</dbReference>
<accession>A0A934N6L8</accession>
<evidence type="ECO:0000313" key="2">
    <source>
        <dbReference type="Proteomes" id="UP000612893"/>
    </source>
</evidence>
<comment type="caution">
    <text evidence="1">The sequence shown here is derived from an EMBL/GenBank/DDBJ whole genome shotgun (WGS) entry which is preliminary data.</text>
</comment>
<dbReference type="AlphaFoldDB" id="A0A934N6L8"/>
<reference evidence="1" key="1">
    <citation type="submission" date="2020-10" db="EMBL/GenBank/DDBJ databases">
        <title>Ca. Dormibacterota MAGs.</title>
        <authorList>
            <person name="Montgomery K."/>
        </authorList>
    </citation>
    <scope>NUCLEOTIDE SEQUENCE [LARGE SCALE GENOMIC DNA]</scope>
    <source>
        <strain evidence="1">SC8812_S17_10</strain>
    </source>
</reference>
<gene>
    <name evidence="1" type="ORF">JF922_06460</name>
</gene>
<evidence type="ECO:0000313" key="1">
    <source>
        <dbReference type="EMBL" id="MBJ7597711.1"/>
    </source>
</evidence>
<sequence>MLALLALAAVPAQASGGGTTVTFQLPFHSVFTNRCNGDVANLSGTDTVTITTKPAAHGYTVNIRNAVPDLTGSRVLPEPPIPYTGADVEQNHQYVADPPYPSTVYDYHYTKLVPHSSGPTMYLVIFIKTVIAIDGTPGVPVFSGIYLTCAQPWNERDA</sequence>
<name>A0A934N6L8_9BACT</name>
<dbReference type="Proteomes" id="UP000612893">
    <property type="component" value="Unassembled WGS sequence"/>
</dbReference>